<dbReference type="Gene3D" id="1.10.10.10">
    <property type="entry name" value="Winged helix-like DNA-binding domain superfamily/Winged helix DNA-binding domain"/>
    <property type="match status" value="1"/>
</dbReference>
<dbReference type="RefSeq" id="WP_213235014.1">
    <property type="nucleotide sequence ID" value="NZ_JAHBCL010000001.1"/>
</dbReference>
<reference evidence="4 5" key="1">
    <citation type="submission" date="2021-05" db="EMBL/GenBank/DDBJ databases">
        <title>Fusibacter ferrireducens sp. nov., an anaerobic, sulfur- and Fe-reducing bacterium isolated from the mangrove sediment.</title>
        <authorList>
            <person name="Qiu D."/>
        </authorList>
    </citation>
    <scope>NUCLEOTIDE SEQUENCE [LARGE SCALE GENOMIC DNA]</scope>
    <source>
        <strain evidence="4 5">DSM 12116</strain>
    </source>
</reference>
<dbReference type="PANTHER" id="PTHR32071">
    <property type="entry name" value="TRANSCRIPTIONAL REGULATORY PROTEIN"/>
    <property type="match status" value="1"/>
</dbReference>
<dbReference type="InterPro" id="IPR035965">
    <property type="entry name" value="PAS-like_dom_sf"/>
</dbReference>
<dbReference type="InterPro" id="IPR058031">
    <property type="entry name" value="AAA_lid_NorR"/>
</dbReference>
<dbReference type="Gene3D" id="3.30.450.20">
    <property type="entry name" value="PAS domain"/>
    <property type="match status" value="1"/>
</dbReference>
<dbReference type="InterPro" id="IPR036388">
    <property type="entry name" value="WH-like_DNA-bd_sf"/>
</dbReference>
<protein>
    <submittedName>
        <fullName evidence="4">Sigma 54-interacting transcriptional regulator</fullName>
    </submittedName>
</protein>
<dbReference type="InterPro" id="IPR025943">
    <property type="entry name" value="Sigma_54_int_dom_ATP-bd_2"/>
</dbReference>
<dbReference type="SUPFAM" id="SSF52540">
    <property type="entry name" value="P-loop containing nucleoside triphosphate hydrolases"/>
    <property type="match status" value="1"/>
</dbReference>
<evidence type="ECO:0000256" key="2">
    <source>
        <dbReference type="ARBA" id="ARBA00022840"/>
    </source>
</evidence>
<dbReference type="InterPro" id="IPR002078">
    <property type="entry name" value="Sigma_54_int"/>
</dbReference>
<keyword evidence="1" id="KW-0547">Nucleotide-binding</keyword>
<dbReference type="SUPFAM" id="SSF55785">
    <property type="entry name" value="PYP-like sensor domain (PAS domain)"/>
    <property type="match status" value="1"/>
</dbReference>
<dbReference type="InterPro" id="IPR027417">
    <property type="entry name" value="P-loop_NTPase"/>
</dbReference>
<dbReference type="Pfam" id="PF00158">
    <property type="entry name" value="Sigma54_activat"/>
    <property type="match status" value="1"/>
</dbReference>
<dbReference type="EMBL" id="JAHBCL010000001">
    <property type="protein sequence ID" value="MBS7525231.1"/>
    <property type="molecule type" value="Genomic_DNA"/>
</dbReference>
<dbReference type="InterPro" id="IPR003593">
    <property type="entry name" value="AAA+_ATPase"/>
</dbReference>
<keyword evidence="5" id="KW-1185">Reference proteome</keyword>
<organism evidence="4 5">
    <name type="scientific">Fusibacter paucivorans</name>
    <dbReference type="NCBI Taxonomy" id="76009"/>
    <lineage>
        <taxon>Bacteria</taxon>
        <taxon>Bacillati</taxon>
        <taxon>Bacillota</taxon>
        <taxon>Clostridia</taxon>
        <taxon>Eubacteriales</taxon>
        <taxon>Eubacteriales Family XII. Incertae Sedis</taxon>
        <taxon>Fusibacter</taxon>
    </lineage>
</organism>
<evidence type="ECO:0000256" key="1">
    <source>
        <dbReference type="ARBA" id="ARBA00022741"/>
    </source>
</evidence>
<evidence type="ECO:0000259" key="3">
    <source>
        <dbReference type="PROSITE" id="PS50045"/>
    </source>
</evidence>
<feature type="domain" description="Sigma-54 factor interaction" evidence="3">
    <location>
        <begin position="344"/>
        <end position="565"/>
    </location>
</feature>
<accession>A0ABS5PLK7</accession>
<comment type="caution">
    <text evidence="4">The sequence shown here is derived from an EMBL/GenBank/DDBJ whole genome shotgun (WGS) entry which is preliminary data.</text>
</comment>
<proteinExistence type="predicted"/>
<dbReference type="PROSITE" id="PS50045">
    <property type="entry name" value="SIGMA54_INTERACT_4"/>
    <property type="match status" value="1"/>
</dbReference>
<dbReference type="Gene3D" id="3.40.50.300">
    <property type="entry name" value="P-loop containing nucleotide triphosphate hydrolases"/>
    <property type="match status" value="1"/>
</dbReference>
<name>A0ABS5PLK7_9FIRM</name>
<dbReference type="Pfam" id="PF25601">
    <property type="entry name" value="AAA_lid_14"/>
    <property type="match status" value="1"/>
</dbReference>
<keyword evidence="2" id="KW-0067">ATP-binding</keyword>
<gene>
    <name evidence="4" type="ORF">KHM83_00925</name>
</gene>
<evidence type="ECO:0000313" key="5">
    <source>
        <dbReference type="Proteomes" id="UP000746471"/>
    </source>
</evidence>
<dbReference type="Gene3D" id="1.10.8.60">
    <property type="match status" value="1"/>
</dbReference>
<dbReference type="PROSITE" id="PS00676">
    <property type="entry name" value="SIGMA54_INTERACT_2"/>
    <property type="match status" value="1"/>
</dbReference>
<dbReference type="Proteomes" id="UP000746471">
    <property type="component" value="Unassembled WGS sequence"/>
</dbReference>
<evidence type="ECO:0000313" key="4">
    <source>
        <dbReference type="EMBL" id="MBS7525231.1"/>
    </source>
</evidence>
<dbReference type="CDD" id="cd00009">
    <property type="entry name" value="AAA"/>
    <property type="match status" value="1"/>
</dbReference>
<dbReference type="PANTHER" id="PTHR32071:SF57">
    <property type="entry name" value="C4-DICARBOXYLATE TRANSPORT TRANSCRIPTIONAL REGULATORY PROTEIN DCTD"/>
    <property type="match status" value="1"/>
</dbReference>
<sequence length="680" mass="76256">MRKRLGIVTSSKNVGIEYIRQIQNALGDSFEIVAYSFESNNTDTISHVDALLISTISQYEILKNYIPKEVDVIISKLTISKAGYALLKADELPKSAMMVNLSFEMCIETIATLLQLGLEGVELVPVYPNMDTVPDLNVAITTGEEGLVPPNAKRIINLGHRLIDKNTILEIAVAMSIEDALMQPGVTAYFDNLVSYNYGVEFLISKSDHLSRQFKTLLSIMEKGVISINSDGMIENCNQAAQQMVGESNPLIGLKAMALFSELDMARCLSTKKPILNQLTAINDHLLTVSIVPVRDLENTETNRVKNGIYMLLENFESEEDKQNMLRLQLAKKGHIAKYSVDSIVGESKVMEDVCQLVRRMGNSKSAVLITGESGTGKELTAQAIHNASPFRNKQFVAINCAAISANLLESELFGYEAGAFTGALKGGKMGILELAHNGTLFLDEIGEMPLELQAKLLRVIQEKEVMRVGGNKIIKVNFRMIAATNKNLMKEVDAGRFRQDLFYRINVLPIHIPALRERSDDIPVLIESIKKQEGYAFQIAEKLMMFLKGYHWKGNVRELRNCIEYFDNIGKVMITVEDLPRYMLEMQPAFDPIPSEIRLEALDERETFVLKLLYESFIRRRRLGRRSISERAFEAQIYLSEYDVRAIMNSLKEKGLIFIGAGRGGSTISPRGIEWIKCQ</sequence>
<dbReference type="SMART" id="SM00382">
    <property type="entry name" value="AAA"/>
    <property type="match status" value="1"/>
</dbReference>